<dbReference type="SUPFAM" id="SSF46626">
    <property type="entry name" value="Cytochrome c"/>
    <property type="match status" value="1"/>
</dbReference>
<comment type="caution">
    <text evidence="5">The sequence shown here is derived from an EMBL/GenBank/DDBJ whole genome shotgun (WGS) entry which is preliminary data.</text>
</comment>
<dbReference type="GO" id="GO:0046872">
    <property type="term" value="F:metal ion binding"/>
    <property type="evidence" value="ECO:0007669"/>
    <property type="project" value="UniProtKB-KW"/>
</dbReference>
<sequence length="134" mass="15000">MKSTSFTLLSFSLLILFNITWQTVLADGRPYTVKEGHKVDSDTYLGYKLYRNWCARCHGTFAQGLAAPSLTSSLKSLDRSSFIRIVSRGKKGKMGVMPAWQSNQEVMKGIDQIYSYLRARTDGALGNVVPELNK</sequence>
<keyword evidence="2" id="KW-0479">Metal-binding</keyword>
<accession>A0A0F9IVZ7</accession>
<keyword evidence="3" id="KW-0408">Iron</keyword>
<dbReference type="Pfam" id="PF13442">
    <property type="entry name" value="Cytochrome_CBB3"/>
    <property type="match status" value="1"/>
</dbReference>
<dbReference type="EMBL" id="LAZR01011479">
    <property type="protein sequence ID" value="KKM61463.1"/>
    <property type="molecule type" value="Genomic_DNA"/>
</dbReference>
<protein>
    <recommendedName>
        <fullName evidence="4">Cytochrome c domain-containing protein</fullName>
    </recommendedName>
</protein>
<evidence type="ECO:0000256" key="1">
    <source>
        <dbReference type="ARBA" id="ARBA00022617"/>
    </source>
</evidence>
<evidence type="ECO:0000256" key="3">
    <source>
        <dbReference type="ARBA" id="ARBA00023004"/>
    </source>
</evidence>
<evidence type="ECO:0000256" key="2">
    <source>
        <dbReference type="ARBA" id="ARBA00022723"/>
    </source>
</evidence>
<evidence type="ECO:0000259" key="4">
    <source>
        <dbReference type="PROSITE" id="PS51007"/>
    </source>
</evidence>
<dbReference type="AlphaFoldDB" id="A0A0F9IVZ7"/>
<dbReference type="InterPro" id="IPR036909">
    <property type="entry name" value="Cyt_c-like_dom_sf"/>
</dbReference>
<keyword evidence="1" id="KW-0349">Heme</keyword>
<name>A0A0F9IVZ7_9ZZZZ</name>
<feature type="domain" description="Cytochrome c" evidence="4">
    <location>
        <begin position="41"/>
        <end position="121"/>
    </location>
</feature>
<dbReference type="GO" id="GO:0020037">
    <property type="term" value="F:heme binding"/>
    <property type="evidence" value="ECO:0007669"/>
    <property type="project" value="InterPro"/>
</dbReference>
<dbReference type="Gene3D" id="1.10.760.10">
    <property type="entry name" value="Cytochrome c-like domain"/>
    <property type="match status" value="1"/>
</dbReference>
<reference evidence="5" key="1">
    <citation type="journal article" date="2015" name="Nature">
        <title>Complex archaea that bridge the gap between prokaryotes and eukaryotes.</title>
        <authorList>
            <person name="Spang A."/>
            <person name="Saw J.H."/>
            <person name="Jorgensen S.L."/>
            <person name="Zaremba-Niedzwiedzka K."/>
            <person name="Martijn J."/>
            <person name="Lind A.E."/>
            <person name="van Eijk R."/>
            <person name="Schleper C."/>
            <person name="Guy L."/>
            <person name="Ettema T.J."/>
        </authorList>
    </citation>
    <scope>NUCLEOTIDE SEQUENCE</scope>
</reference>
<proteinExistence type="predicted"/>
<dbReference type="InterPro" id="IPR009056">
    <property type="entry name" value="Cyt_c-like_dom"/>
</dbReference>
<organism evidence="5">
    <name type="scientific">marine sediment metagenome</name>
    <dbReference type="NCBI Taxonomy" id="412755"/>
    <lineage>
        <taxon>unclassified sequences</taxon>
        <taxon>metagenomes</taxon>
        <taxon>ecological metagenomes</taxon>
    </lineage>
</organism>
<dbReference type="PROSITE" id="PS51007">
    <property type="entry name" value="CYTC"/>
    <property type="match status" value="1"/>
</dbReference>
<evidence type="ECO:0000313" key="5">
    <source>
        <dbReference type="EMBL" id="KKM61463.1"/>
    </source>
</evidence>
<dbReference type="GO" id="GO:0009055">
    <property type="term" value="F:electron transfer activity"/>
    <property type="evidence" value="ECO:0007669"/>
    <property type="project" value="InterPro"/>
</dbReference>
<gene>
    <name evidence="5" type="ORF">LCGC14_1531490</name>
</gene>